<evidence type="ECO:0000256" key="2">
    <source>
        <dbReference type="SAM" id="Phobius"/>
    </source>
</evidence>
<organism evidence="4 5">
    <name type="scientific">Trinickia soli</name>
    <dbReference type="NCBI Taxonomy" id="380675"/>
    <lineage>
        <taxon>Bacteria</taxon>
        <taxon>Pseudomonadati</taxon>
        <taxon>Pseudomonadota</taxon>
        <taxon>Betaproteobacteria</taxon>
        <taxon>Burkholderiales</taxon>
        <taxon>Burkholderiaceae</taxon>
        <taxon>Trinickia</taxon>
    </lineage>
</organism>
<dbReference type="GO" id="GO:0006629">
    <property type="term" value="P:lipid metabolic process"/>
    <property type="evidence" value="ECO:0007669"/>
    <property type="project" value="InterPro"/>
</dbReference>
<evidence type="ECO:0000313" key="5">
    <source>
        <dbReference type="Proteomes" id="UP000235347"/>
    </source>
</evidence>
<dbReference type="Pfam" id="PF00487">
    <property type="entry name" value="FA_desaturase"/>
    <property type="match status" value="1"/>
</dbReference>
<keyword evidence="2" id="KW-0472">Membrane</keyword>
<accession>A0A2N7W4U0</accession>
<comment type="caution">
    <text evidence="4">The sequence shown here is derived from an EMBL/GenBank/DDBJ whole genome shotgun (WGS) entry which is preliminary data.</text>
</comment>
<feature type="compositionally biased region" description="Basic residues" evidence="1">
    <location>
        <begin position="296"/>
        <end position="305"/>
    </location>
</feature>
<reference evidence="4 5" key="1">
    <citation type="submission" date="2018-01" db="EMBL/GenBank/DDBJ databases">
        <title>Whole genome analyses suggest that Burkholderia sensu lato contains two further novel genera in the rhizoxinica-symbiotica group Mycetohabitans gen. nov., and Trinickia gen. nov.: implications for the evolution of diazotrophy and nodulation in the Burkholderiaceae.</title>
        <authorList>
            <person name="Estrada-de los Santos P."/>
            <person name="Palmer M."/>
            <person name="Chavez-Ramirez B."/>
            <person name="Beukes C."/>
            <person name="Steenkamp E.T."/>
            <person name="Hirsch A.M."/>
            <person name="Manyaka P."/>
            <person name="Maluk M."/>
            <person name="Lafos M."/>
            <person name="Crook M."/>
            <person name="Gross E."/>
            <person name="Simon M.F."/>
            <person name="Bueno dos Reis Junior F."/>
            <person name="Poole P.S."/>
            <person name="Venter S.N."/>
            <person name="James E.K."/>
        </authorList>
    </citation>
    <scope>NUCLEOTIDE SEQUENCE [LARGE SCALE GENOMIC DNA]</scope>
    <source>
        <strain evidence="4 5">GP25-8</strain>
    </source>
</reference>
<gene>
    <name evidence="4" type="ORF">C0Z19_14185</name>
</gene>
<evidence type="ECO:0000256" key="1">
    <source>
        <dbReference type="SAM" id="MobiDB-lite"/>
    </source>
</evidence>
<proteinExistence type="predicted"/>
<evidence type="ECO:0000313" key="4">
    <source>
        <dbReference type="EMBL" id="PMS24409.1"/>
    </source>
</evidence>
<dbReference type="Proteomes" id="UP000235347">
    <property type="component" value="Unassembled WGS sequence"/>
</dbReference>
<evidence type="ECO:0000259" key="3">
    <source>
        <dbReference type="Pfam" id="PF00487"/>
    </source>
</evidence>
<dbReference type="InterPro" id="IPR005804">
    <property type="entry name" value="FA_desaturase_dom"/>
</dbReference>
<sequence>MHSVVALRPSRRADLPSLLFLAIVALNTIVLATTPHLWVRALLSLPQALLLAGCQEAKHMAVHGTFLSDRRANDTVGVLCAALFGVNFTAYRYFHLQHHRASCTQADPEGRLYALSWRTRWIWALAPLELPWIAWHQNRVGWPMVPRSRRRECNVALGWMLGFFALVAIGAWRAPQAVLWAYALPAALLAWFDFVLTQAEHYGVPVARAATRREPGDITHDIVLPFGLGWLMLHRSLHRVHHRYPASRWHDAPRRLRDDPTAAPLTYSAFVRHWLAAGPRLWLPNSPEPGAPPVAHAKRRRNLTR</sequence>
<dbReference type="RefSeq" id="WP_102610461.1">
    <property type="nucleotide sequence ID" value="NZ_CADIKD010000007.1"/>
</dbReference>
<protein>
    <recommendedName>
        <fullName evidence="3">Fatty acid desaturase domain-containing protein</fullName>
    </recommendedName>
</protein>
<keyword evidence="5" id="KW-1185">Reference proteome</keyword>
<feature type="transmembrane region" description="Helical" evidence="2">
    <location>
        <begin position="76"/>
        <end position="94"/>
    </location>
</feature>
<feature type="domain" description="Fatty acid desaturase" evidence="3">
    <location>
        <begin position="38"/>
        <end position="258"/>
    </location>
</feature>
<feature type="transmembrane region" description="Helical" evidence="2">
    <location>
        <begin position="153"/>
        <end position="172"/>
    </location>
</feature>
<keyword evidence="2" id="KW-1133">Transmembrane helix</keyword>
<feature type="region of interest" description="Disordered" evidence="1">
    <location>
        <begin position="286"/>
        <end position="305"/>
    </location>
</feature>
<keyword evidence="2" id="KW-0812">Transmembrane</keyword>
<dbReference type="AlphaFoldDB" id="A0A2N7W4U0"/>
<name>A0A2N7W4U0_9BURK</name>
<dbReference type="EMBL" id="PNYB01000010">
    <property type="protein sequence ID" value="PMS24409.1"/>
    <property type="molecule type" value="Genomic_DNA"/>
</dbReference>
<feature type="transmembrane region" description="Helical" evidence="2">
    <location>
        <begin position="178"/>
        <end position="196"/>
    </location>
</feature>